<dbReference type="Proteomes" id="UP000826616">
    <property type="component" value="Chromosome"/>
</dbReference>
<dbReference type="EMBL" id="FNDE01000009">
    <property type="protein sequence ID" value="SDH04951.1"/>
    <property type="molecule type" value="Genomic_DNA"/>
</dbReference>
<dbReference type="RefSeq" id="WP_057898036.1">
    <property type="nucleotide sequence ID" value="NZ_CP080764.1"/>
</dbReference>
<dbReference type="InterPro" id="IPR001119">
    <property type="entry name" value="SLH_dom"/>
</dbReference>
<organism evidence="4 5">
    <name type="scientific">Aneurinibacillus thermoaerophilus</name>
    <dbReference type="NCBI Taxonomy" id="143495"/>
    <lineage>
        <taxon>Bacteria</taxon>
        <taxon>Bacillati</taxon>
        <taxon>Bacillota</taxon>
        <taxon>Bacilli</taxon>
        <taxon>Bacillales</taxon>
        <taxon>Paenibacillaceae</taxon>
        <taxon>Aneurinibacillus group</taxon>
        <taxon>Aneurinibacillus</taxon>
    </lineage>
</organism>
<evidence type="ECO:0000256" key="1">
    <source>
        <dbReference type="SAM" id="SignalP"/>
    </source>
</evidence>
<dbReference type="EMBL" id="CP080764">
    <property type="protein sequence ID" value="QYY41945.1"/>
    <property type="molecule type" value="Genomic_DNA"/>
</dbReference>
<gene>
    <name evidence="3" type="ORF">K3F53_13755</name>
    <name evidence="4" type="ORF">SAMN04489735_100999</name>
</gene>
<feature type="domain" description="SLH" evidence="2">
    <location>
        <begin position="61"/>
        <end position="124"/>
    </location>
</feature>
<sequence length="445" mass="49729">MKKRNIAVTGLLSLTMLTGVPAVNVLAAEPVTTMQAQTEQMTRGEFFVMLARAIDLPEAEAQYSYKDVERDSELARIVSKLQANGVLSGYDDGMVYPKQVLKEGEAIAMLSRALGIPEQEVPGVKSPLPSSHWAHNTASWLAAVNFDYKWDNLERPLTKQVAEALIQQMLSTSDSTKKLLEESQKAQRDVRSFRMEGTVAFSMEGNEKTLASLPEETRKEMLQGVSMNIKSTFEVPDKMYIQTSMKAPAALEKEGMDHMAFEQYILGKDMYMKMPDNLSGGMEHSSGWVKMKNGFPIDMKAMVEQMSGIPPQLEKKLFYRDLGEGKIAFQGRIDKLSDLTSMMNGMQGMTDTLKEAEGVIGSIYMQGVMELDPATKLVKRIQTQTAVTYKDNIEDMPFKRMIMTQDMKYSDYNDNLKVQLPEEAKKAKELPAALEGISASQADKK</sequence>
<dbReference type="PROSITE" id="PS51272">
    <property type="entry name" value="SLH"/>
    <property type="match status" value="1"/>
</dbReference>
<evidence type="ECO:0000313" key="6">
    <source>
        <dbReference type="Proteomes" id="UP000826616"/>
    </source>
</evidence>
<keyword evidence="1" id="KW-0732">Signal</keyword>
<dbReference type="OrthoDB" id="2680600at2"/>
<feature type="signal peptide" evidence="1">
    <location>
        <begin position="1"/>
        <end position="27"/>
    </location>
</feature>
<dbReference type="GeneID" id="97142443"/>
<evidence type="ECO:0000313" key="5">
    <source>
        <dbReference type="Proteomes" id="UP000198956"/>
    </source>
</evidence>
<proteinExistence type="predicted"/>
<evidence type="ECO:0000313" key="4">
    <source>
        <dbReference type="EMBL" id="SDH04951.1"/>
    </source>
</evidence>
<dbReference type="Pfam" id="PF00395">
    <property type="entry name" value="SLH"/>
    <property type="match status" value="1"/>
</dbReference>
<dbReference type="Proteomes" id="UP000198956">
    <property type="component" value="Unassembled WGS sequence"/>
</dbReference>
<accession>A0A1G7Z871</accession>
<evidence type="ECO:0000313" key="3">
    <source>
        <dbReference type="EMBL" id="QYY41945.1"/>
    </source>
</evidence>
<protein>
    <submittedName>
        <fullName evidence="4">S-layer homology domain-containing protein</fullName>
    </submittedName>
</protein>
<reference evidence="4 5" key="1">
    <citation type="submission" date="2016-10" db="EMBL/GenBank/DDBJ databases">
        <authorList>
            <person name="de Groot N.N."/>
        </authorList>
    </citation>
    <scope>NUCLEOTIDE SEQUENCE [LARGE SCALE GENOMIC DNA]</scope>
    <source>
        <strain evidence="4 5">L 420-91</strain>
    </source>
</reference>
<reference evidence="3 6" key="2">
    <citation type="submission" date="2021-08" db="EMBL/GenBank/DDBJ databases">
        <title>Complete genome sequence of the strain Aneurinibacillus thermoaerophilus CCM 8960.</title>
        <authorList>
            <person name="Musilova J."/>
            <person name="Kourilova X."/>
            <person name="Pernicova I."/>
            <person name="Bezdicek M."/>
            <person name="Lengerova M."/>
            <person name="Obruca S."/>
            <person name="Sedlar K."/>
        </authorList>
    </citation>
    <scope>NUCLEOTIDE SEQUENCE [LARGE SCALE GENOMIC DNA]</scope>
    <source>
        <strain evidence="3 6">CCM 8960</strain>
    </source>
</reference>
<evidence type="ECO:0000259" key="2">
    <source>
        <dbReference type="PROSITE" id="PS51272"/>
    </source>
</evidence>
<dbReference type="AlphaFoldDB" id="A0A1G7Z871"/>
<feature type="chain" id="PRO_5011632235" evidence="1">
    <location>
        <begin position="28"/>
        <end position="445"/>
    </location>
</feature>
<name>A0A1G7Z871_ANETH</name>
<keyword evidence="6" id="KW-1185">Reference proteome</keyword>